<reference evidence="12 13" key="1">
    <citation type="journal article" date="2012" name="PLoS Pathog.">
        <title>Diverse lifestyles and strategies of plant pathogenesis encoded in the genomes of eighteen Dothideomycetes fungi.</title>
        <authorList>
            <person name="Ohm R.A."/>
            <person name="Feau N."/>
            <person name="Henrissat B."/>
            <person name="Schoch C.L."/>
            <person name="Horwitz B.A."/>
            <person name="Barry K.W."/>
            <person name="Condon B.J."/>
            <person name="Copeland A.C."/>
            <person name="Dhillon B."/>
            <person name="Glaser F."/>
            <person name="Hesse C.N."/>
            <person name="Kosti I."/>
            <person name="LaButti K."/>
            <person name="Lindquist E.A."/>
            <person name="Lucas S."/>
            <person name="Salamov A.A."/>
            <person name="Bradshaw R.E."/>
            <person name="Ciuffetti L."/>
            <person name="Hamelin R.C."/>
            <person name="Kema G.H.J."/>
            <person name="Lawrence C."/>
            <person name="Scott J.A."/>
            <person name="Spatafora J.W."/>
            <person name="Turgeon B.G."/>
            <person name="de Wit P.J.G.M."/>
            <person name="Zhong S."/>
            <person name="Goodwin S.B."/>
            <person name="Grigoriev I.V."/>
        </authorList>
    </citation>
    <scope>NUCLEOTIDE SEQUENCE [LARGE SCALE GENOMIC DNA]</scope>
    <source>
        <strain evidence="13">28A</strain>
    </source>
</reference>
<dbReference type="PANTHER" id="PTHR46471:SF8">
    <property type="entry name" value="CHITIN DEACETYLASE"/>
    <property type="match status" value="1"/>
</dbReference>
<dbReference type="SMART" id="SM00270">
    <property type="entry name" value="ChtBD1"/>
    <property type="match status" value="3"/>
</dbReference>
<feature type="compositionally biased region" description="Low complexity" evidence="9">
    <location>
        <begin position="613"/>
        <end position="641"/>
    </location>
</feature>
<dbReference type="SUPFAM" id="SSF57016">
    <property type="entry name" value="Plant lectins/antimicrobial peptides"/>
    <property type="match status" value="3"/>
</dbReference>
<dbReference type="Gene3D" id="3.20.20.370">
    <property type="entry name" value="Glycoside hydrolase/deacetylase"/>
    <property type="match status" value="1"/>
</dbReference>
<feature type="domain" description="Chitin-binding type-1" evidence="10">
    <location>
        <begin position="63"/>
        <end position="109"/>
    </location>
</feature>
<gene>
    <name evidence="12" type="ORF">SETTUDRAFT_181141</name>
</gene>
<evidence type="ECO:0000256" key="6">
    <source>
        <dbReference type="ARBA" id="ARBA00023277"/>
    </source>
</evidence>
<dbReference type="Gene3D" id="3.30.60.10">
    <property type="entry name" value="Endochitinase-like"/>
    <property type="match status" value="3"/>
</dbReference>
<evidence type="ECO:0000256" key="7">
    <source>
        <dbReference type="ARBA" id="ARBA00023285"/>
    </source>
</evidence>
<feature type="region of interest" description="Disordered" evidence="9">
    <location>
        <begin position="613"/>
        <end position="677"/>
    </location>
</feature>
<dbReference type="PANTHER" id="PTHR46471">
    <property type="entry name" value="CHITIN DEACETYLASE"/>
    <property type="match status" value="1"/>
</dbReference>
<feature type="disulfide bond" evidence="8">
    <location>
        <begin position="66"/>
        <end position="81"/>
    </location>
</feature>
<keyword evidence="8" id="KW-1015">Disulfide bond</keyword>
<sequence length="758" mass="77329">MRFSQIAAASVVAPLAAAHGAGMEGMPKIFGMPKQLRASNPFAGFQARHAAQPARAVGPRQEASRCGPQNGNQVCADNECCSSAGYCGTTKEHCQAPDCLFNFGPACDANKTPAGESTRNVARPQLGKIAYGGGGIYVCNNPGTVAITYDDGPYIYTEGVMKQFEARGGRATFFITGNNIGKGSIDENWAGVIKKMYDNGHQVASHTWSHQDLSAITKEEAYDQMVKNEMALRNILGRFPTYMRPPYSSCDADCQEVMADLGYVVSYFDLDTDDYNNLTPEKIQIAKDNFKEGIDTRNSGDPYDGDRLAIGHDIHQLTAENLTAYMLDYVYDQGLKAVTMGECLQDPKENWYRDSTPAPPSTSSTRTASSSMATPTPTGPTSKDGSCGATGSNQSCVGFVGGDGLLGECCSQYGWCGRTSDHCQTGCQAGFGKCGAQPSASPSASASALASPSASASSSTRATISGSVTGPVSTPTGPATTDGSCGAVNNGMTCMGFVGPAGLSECCSLYGYCGNTDAYCSTGCQAGFGKCGKQEIGSSSVVSSASSAGVVSSVSKDAVSPSSQAPTASVSASASTSSLVTASASASDVVSVPASESVSASASASASVSSQASASASASTSKANGDDSVSASASGASGTVSLTVSASKDSYPSESVSGGSSGSASMTPSPTRASSSFSTAIMGASSTSRTPLATPTPTKLPVSQDGKCGGQNGGQTCAGYKTGWGMQIECCCKQSGRCSIDPWACTAGCDKKYGKCWF</sequence>
<dbReference type="eggNOG" id="ENOG502QRIP">
    <property type="taxonomic scope" value="Eukaryota"/>
</dbReference>
<feature type="disulfide bond" evidence="8">
    <location>
        <begin position="75"/>
        <end position="87"/>
    </location>
</feature>
<feature type="domain" description="Chitin-binding type-1" evidence="10">
    <location>
        <begin position="384"/>
        <end position="436"/>
    </location>
</feature>
<feature type="compositionally biased region" description="Low complexity" evidence="9">
    <location>
        <begin position="650"/>
        <end position="670"/>
    </location>
</feature>
<evidence type="ECO:0000259" key="11">
    <source>
        <dbReference type="PROSITE" id="PS51677"/>
    </source>
</evidence>
<evidence type="ECO:0000256" key="3">
    <source>
        <dbReference type="ARBA" id="ARBA00022723"/>
    </source>
</evidence>
<feature type="compositionally biased region" description="Polar residues" evidence="9">
    <location>
        <begin position="460"/>
        <end position="479"/>
    </location>
</feature>
<keyword evidence="2 8" id="KW-0147">Chitin-binding</keyword>
<reference evidence="12 13" key="2">
    <citation type="journal article" date="2013" name="PLoS Genet.">
        <title>Comparative genome structure, secondary metabolite, and effector coding capacity across Cochliobolus pathogens.</title>
        <authorList>
            <person name="Condon B.J."/>
            <person name="Leng Y."/>
            <person name="Wu D."/>
            <person name="Bushley K.E."/>
            <person name="Ohm R.A."/>
            <person name="Otillar R."/>
            <person name="Martin J."/>
            <person name="Schackwitz W."/>
            <person name="Grimwood J."/>
            <person name="MohdZainudin N."/>
            <person name="Xue C."/>
            <person name="Wang R."/>
            <person name="Manning V.A."/>
            <person name="Dhillon B."/>
            <person name="Tu Z.J."/>
            <person name="Steffenson B.J."/>
            <person name="Salamov A."/>
            <person name="Sun H."/>
            <person name="Lowry S."/>
            <person name="LaButti K."/>
            <person name="Han J."/>
            <person name="Copeland A."/>
            <person name="Lindquist E."/>
            <person name="Barry K."/>
            <person name="Schmutz J."/>
            <person name="Baker S.E."/>
            <person name="Ciuffetti L.M."/>
            <person name="Grigoriev I.V."/>
            <person name="Zhong S."/>
            <person name="Turgeon B.G."/>
        </authorList>
    </citation>
    <scope>NUCLEOTIDE SEQUENCE [LARGE SCALE GENOMIC DNA]</scope>
    <source>
        <strain evidence="13">28A</strain>
    </source>
</reference>
<feature type="region of interest" description="Disordered" evidence="9">
    <location>
        <begin position="349"/>
        <end position="387"/>
    </location>
</feature>
<evidence type="ECO:0000256" key="2">
    <source>
        <dbReference type="ARBA" id="ARBA00022669"/>
    </source>
</evidence>
<evidence type="ECO:0000256" key="1">
    <source>
        <dbReference type="ARBA" id="ARBA00001941"/>
    </source>
</evidence>
<evidence type="ECO:0000256" key="4">
    <source>
        <dbReference type="ARBA" id="ARBA00022729"/>
    </source>
</evidence>
<dbReference type="PROSITE" id="PS51677">
    <property type="entry name" value="NODB"/>
    <property type="match status" value="1"/>
</dbReference>
<dbReference type="InterPro" id="IPR002509">
    <property type="entry name" value="NODB_dom"/>
</dbReference>
<feature type="domain" description="Chitin-binding type-1" evidence="10">
    <location>
        <begin position="482"/>
        <end position="533"/>
    </location>
</feature>
<dbReference type="Proteomes" id="UP000016935">
    <property type="component" value="Unassembled WGS sequence"/>
</dbReference>
<comment type="cofactor">
    <cofactor evidence="1">
        <name>Co(2+)</name>
        <dbReference type="ChEBI" id="CHEBI:48828"/>
    </cofactor>
</comment>
<dbReference type="AlphaFoldDB" id="R0I8F6"/>
<dbReference type="GeneID" id="19401827"/>
<dbReference type="CDD" id="cd00035">
    <property type="entry name" value="ChtBD1"/>
    <property type="match status" value="1"/>
</dbReference>
<proteinExistence type="predicted"/>
<dbReference type="STRING" id="671987.R0I8F6"/>
<dbReference type="GO" id="GO:0005975">
    <property type="term" value="P:carbohydrate metabolic process"/>
    <property type="evidence" value="ECO:0007669"/>
    <property type="project" value="InterPro"/>
</dbReference>
<evidence type="ECO:0000256" key="5">
    <source>
        <dbReference type="ARBA" id="ARBA00022801"/>
    </source>
</evidence>
<keyword evidence="5" id="KW-0378">Hydrolase</keyword>
<keyword evidence="7" id="KW-0170">Cobalt</keyword>
<dbReference type="InterPro" id="IPR036861">
    <property type="entry name" value="Endochitinase-like_sf"/>
</dbReference>
<dbReference type="CDD" id="cd11618">
    <property type="entry name" value="ChtBD1_1"/>
    <property type="match status" value="2"/>
</dbReference>
<dbReference type="SUPFAM" id="SSF88713">
    <property type="entry name" value="Glycoside hydrolase/deacetylase"/>
    <property type="match status" value="1"/>
</dbReference>
<dbReference type="CDD" id="cd10951">
    <property type="entry name" value="CE4_ClCDA_like"/>
    <property type="match status" value="1"/>
</dbReference>
<dbReference type="GO" id="GO:0046872">
    <property type="term" value="F:metal ion binding"/>
    <property type="evidence" value="ECO:0007669"/>
    <property type="project" value="UniProtKB-KW"/>
</dbReference>
<dbReference type="InterPro" id="IPR011330">
    <property type="entry name" value="Glyco_hydro/deAcase_b/a-brl"/>
</dbReference>
<evidence type="ECO:0000256" key="8">
    <source>
        <dbReference type="PROSITE-ProRule" id="PRU00261"/>
    </source>
</evidence>
<name>R0I8F6_EXST2</name>
<protein>
    <submittedName>
        <fullName evidence="12">Carbohydrate esterase family 4 protein</fullName>
    </submittedName>
</protein>
<keyword evidence="13" id="KW-1185">Reference proteome</keyword>
<evidence type="ECO:0000313" key="13">
    <source>
        <dbReference type="Proteomes" id="UP000016935"/>
    </source>
</evidence>
<dbReference type="RefSeq" id="XP_008030203.1">
    <property type="nucleotide sequence ID" value="XM_008032012.1"/>
</dbReference>
<accession>R0I8F6</accession>
<evidence type="ECO:0000313" key="12">
    <source>
        <dbReference type="EMBL" id="EOA81810.1"/>
    </source>
</evidence>
<keyword evidence="4" id="KW-0732">Signal</keyword>
<keyword evidence="3" id="KW-0479">Metal-binding</keyword>
<dbReference type="PROSITE" id="PS50941">
    <property type="entry name" value="CHIT_BIND_I_2"/>
    <property type="match status" value="3"/>
</dbReference>
<dbReference type="HOGENOM" id="CLU_021264_11_3_1"/>
<keyword evidence="6" id="KW-0119">Carbohydrate metabolism</keyword>
<dbReference type="InterPro" id="IPR001002">
    <property type="entry name" value="Chitin-bd_1"/>
</dbReference>
<dbReference type="OrthoDB" id="407355at2759"/>
<evidence type="ECO:0000259" key="10">
    <source>
        <dbReference type="PROSITE" id="PS50941"/>
    </source>
</evidence>
<feature type="disulfide bond" evidence="8">
    <location>
        <begin position="409"/>
        <end position="423"/>
    </location>
</feature>
<dbReference type="GO" id="GO:0008061">
    <property type="term" value="F:chitin binding"/>
    <property type="evidence" value="ECO:0007669"/>
    <property type="project" value="UniProtKB-UniRule"/>
</dbReference>
<evidence type="ECO:0000256" key="9">
    <source>
        <dbReference type="SAM" id="MobiDB-lite"/>
    </source>
</evidence>
<feature type="domain" description="NodB homology" evidence="11">
    <location>
        <begin position="143"/>
        <end position="345"/>
    </location>
</feature>
<feature type="disulfide bond" evidence="8">
    <location>
        <begin position="80"/>
        <end position="94"/>
    </location>
</feature>
<dbReference type="Pfam" id="PF01522">
    <property type="entry name" value="Polysacc_deac_1"/>
    <property type="match status" value="1"/>
</dbReference>
<feature type="region of interest" description="Disordered" evidence="9">
    <location>
        <begin position="457"/>
        <end position="479"/>
    </location>
</feature>
<organism evidence="12 13">
    <name type="scientific">Exserohilum turcicum (strain 28A)</name>
    <name type="common">Northern leaf blight fungus</name>
    <name type="synonym">Setosphaeria turcica</name>
    <dbReference type="NCBI Taxonomy" id="671987"/>
    <lineage>
        <taxon>Eukaryota</taxon>
        <taxon>Fungi</taxon>
        <taxon>Dikarya</taxon>
        <taxon>Ascomycota</taxon>
        <taxon>Pezizomycotina</taxon>
        <taxon>Dothideomycetes</taxon>
        <taxon>Pleosporomycetidae</taxon>
        <taxon>Pleosporales</taxon>
        <taxon>Pleosporineae</taxon>
        <taxon>Pleosporaceae</taxon>
        <taxon>Exserohilum</taxon>
    </lineage>
</organism>
<dbReference type="Pfam" id="PF00187">
    <property type="entry name" value="Chitin_bind_1"/>
    <property type="match status" value="3"/>
</dbReference>
<feature type="compositionally biased region" description="Low complexity" evidence="9">
    <location>
        <begin position="361"/>
        <end position="382"/>
    </location>
</feature>
<dbReference type="EMBL" id="KB908855">
    <property type="protein sequence ID" value="EOA81810.1"/>
    <property type="molecule type" value="Genomic_DNA"/>
</dbReference>
<dbReference type="GO" id="GO:0016810">
    <property type="term" value="F:hydrolase activity, acting on carbon-nitrogen (but not peptide) bonds"/>
    <property type="evidence" value="ECO:0007669"/>
    <property type="project" value="InterPro"/>
</dbReference>
<comment type="caution">
    <text evidence="8">Lacks conserved residue(s) required for the propagation of feature annotation.</text>
</comment>
<feature type="disulfide bond" evidence="8">
    <location>
        <begin position="506"/>
        <end position="520"/>
    </location>
</feature>